<protein>
    <submittedName>
        <fullName evidence="2">Uncharacterized protein</fullName>
    </submittedName>
</protein>
<dbReference type="HOGENOM" id="CLU_2637746_0_0_1"/>
<gene>
    <name evidence="2" type="ORF">BOTBODRAFT_323932</name>
</gene>
<evidence type="ECO:0000313" key="2">
    <source>
        <dbReference type="EMBL" id="KDQ20962.1"/>
    </source>
</evidence>
<dbReference type="Proteomes" id="UP000027195">
    <property type="component" value="Unassembled WGS sequence"/>
</dbReference>
<accession>A0A067NA13</accession>
<evidence type="ECO:0000313" key="3">
    <source>
        <dbReference type="Proteomes" id="UP000027195"/>
    </source>
</evidence>
<proteinExistence type="predicted"/>
<keyword evidence="3" id="KW-1185">Reference proteome</keyword>
<sequence>MDNKHGSLGACGDMNGLNWSSVTAAGRVEPKREGYCCQGVEAKEGAWSALTYAPIEGRASLHGTRETDETPSIFDSE</sequence>
<name>A0A067NA13_BOTB1</name>
<organism evidence="2 3">
    <name type="scientific">Botryobasidium botryosum (strain FD-172 SS1)</name>
    <dbReference type="NCBI Taxonomy" id="930990"/>
    <lineage>
        <taxon>Eukaryota</taxon>
        <taxon>Fungi</taxon>
        <taxon>Dikarya</taxon>
        <taxon>Basidiomycota</taxon>
        <taxon>Agaricomycotina</taxon>
        <taxon>Agaricomycetes</taxon>
        <taxon>Cantharellales</taxon>
        <taxon>Botryobasidiaceae</taxon>
        <taxon>Botryobasidium</taxon>
    </lineage>
</organism>
<feature type="region of interest" description="Disordered" evidence="1">
    <location>
        <begin position="58"/>
        <end position="77"/>
    </location>
</feature>
<reference evidence="3" key="1">
    <citation type="journal article" date="2014" name="Proc. Natl. Acad. Sci. U.S.A.">
        <title>Extensive sampling of basidiomycete genomes demonstrates inadequacy of the white-rot/brown-rot paradigm for wood decay fungi.</title>
        <authorList>
            <person name="Riley R."/>
            <person name="Salamov A.A."/>
            <person name="Brown D.W."/>
            <person name="Nagy L.G."/>
            <person name="Floudas D."/>
            <person name="Held B.W."/>
            <person name="Levasseur A."/>
            <person name="Lombard V."/>
            <person name="Morin E."/>
            <person name="Otillar R."/>
            <person name="Lindquist E.A."/>
            <person name="Sun H."/>
            <person name="LaButti K.M."/>
            <person name="Schmutz J."/>
            <person name="Jabbour D."/>
            <person name="Luo H."/>
            <person name="Baker S.E."/>
            <person name="Pisabarro A.G."/>
            <person name="Walton J.D."/>
            <person name="Blanchette R.A."/>
            <person name="Henrissat B."/>
            <person name="Martin F."/>
            <person name="Cullen D."/>
            <person name="Hibbett D.S."/>
            <person name="Grigoriev I.V."/>
        </authorList>
    </citation>
    <scope>NUCLEOTIDE SEQUENCE [LARGE SCALE GENOMIC DNA]</scope>
    <source>
        <strain evidence="3">FD-172 SS1</strain>
    </source>
</reference>
<dbReference type="EMBL" id="KL198017">
    <property type="protein sequence ID" value="KDQ20962.1"/>
    <property type="molecule type" value="Genomic_DNA"/>
</dbReference>
<dbReference type="InParanoid" id="A0A067NA13"/>
<dbReference type="AlphaFoldDB" id="A0A067NA13"/>
<evidence type="ECO:0000256" key="1">
    <source>
        <dbReference type="SAM" id="MobiDB-lite"/>
    </source>
</evidence>